<dbReference type="InterPro" id="IPR042099">
    <property type="entry name" value="ANL_N_sf"/>
</dbReference>
<reference evidence="5 6" key="1">
    <citation type="submission" date="2012-05" db="EMBL/GenBank/DDBJ databases">
        <authorList>
            <person name="Harkins D.M."/>
            <person name="Madupu R."/>
            <person name="Durkin A.S."/>
            <person name="Torralba M."/>
            <person name="Methe B."/>
            <person name="Sutton G.G."/>
            <person name="Nelson K.E."/>
        </authorList>
    </citation>
    <scope>NUCLEOTIDE SEQUENCE [LARGE SCALE GENOMIC DNA]</scope>
    <source>
        <strain evidence="5 6">F0490</strain>
    </source>
</reference>
<evidence type="ECO:0000259" key="4">
    <source>
        <dbReference type="Pfam" id="PF00501"/>
    </source>
</evidence>
<dbReference type="CDD" id="cd05907">
    <property type="entry name" value="VL_LC_FACS_like"/>
    <property type="match status" value="1"/>
</dbReference>
<dbReference type="GO" id="GO:0016020">
    <property type="term" value="C:membrane"/>
    <property type="evidence" value="ECO:0007669"/>
    <property type="project" value="TreeGrafter"/>
</dbReference>
<dbReference type="PANTHER" id="PTHR43272">
    <property type="entry name" value="LONG-CHAIN-FATTY-ACID--COA LIGASE"/>
    <property type="match status" value="1"/>
</dbReference>
<dbReference type="AlphaFoldDB" id="J0N083"/>
<dbReference type="GO" id="GO:0005524">
    <property type="term" value="F:ATP binding"/>
    <property type="evidence" value="ECO:0007669"/>
    <property type="project" value="UniProtKB-KW"/>
</dbReference>
<dbReference type="EMBL" id="AKFS01000274">
    <property type="protein sequence ID" value="EJF37762.1"/>
    <property type="molecule type" value="Genomic_DNA"/>
</dbReference>
<dbReference type="SUPFAM" id="SSF56801">
    <property type="entry name" value="Acetyl-CoA synthetase-like"/>
    <property type="match status" value="1"/>
</dbReference>
<dbReference type="Proteomes" id="UP000004578">
    <property type="component" value="Unassembled WGS sequence"/>
</dbReference>
<name>J0N083_9ACTO</name>
<dbReference type="Pfam" id="PF00501">
    <property type="entry name" value="AMP-binding"/>
    <property type="match status" value="1"/>
</dbReference>
<evidence type="ECO:0000256" key="2">
    <source>
        <dbReference type="ARBA" id="ARBA00022840"/>
    </source>
</evidence>
<dbReference type="GO" id="GO:0004467">
    <property type="term" value="F:long-chain fatty acid-CoA ligase activity"/>
    <property type="evidence" value="ECO:0007669"/>
    <property type="project" value="TreeGrafter"/>
</dbReference>
<protein>
    <submittedName>
        <fullName evidence="5">AMP-binding enzyme</fullName>
    </submittedName>
</protein>
<evidence type="ECO:0000256" key="1">
    <source>
        <dbReference type="ARBA" id="ARBA00022741"/>
    </source>
</evidence>
<evidence type="ECO:0000313" key="6">
    <source>
        <dbReference type="Proteomes" id="UP000004578"/>
    </source>
</evidence>
<dbReference type="Pfam" id="PF23562">
    <property type="entry name" value="AMP-binding_C_3"/>
    <property type="match status" value="1"/>
</dbReference>
<keyword evidence="1" id="KW-0547">Nucleotide-binding</keyword>
<gene>
    <name evidence="5" type="ORF">HMPREF1317_0858</name>
</gene>
<keyword evidence="2" id="KW-0067">ATP-binding</keyword>
<organism evidence="5 6">
    <name type="scientific">Schaalia georgiae F0490</name>
    <dbReference type="NCBI Taxonomy" id="1125717"/>
    <lineage>
        <taxon>Bacteria</taxon>
        <taxon>Bacillati</taxon>
        <taxon>Actinomycetota</taxon>
        <taxon>Actinomycetes</taxon>
        <taxon>Actinomycetales</taxon>
        <taxon>Actinomycetaceae</taxon>
        <taxon>Schaalia</taxon>
    </lineage>
</organism>
<sequence>MRATDEGTDMSDNPTPASSEDSATELEAVPAPTSEGATEALEWHAPTLVRIDETCTIPRLLQDRVGRSPRRPLILRKLGMGDTWRPVSARDFHEEVQQVSAGLIARGLEPGQRVAIMSRTRYEWTLLDFACWCAGLVPVPIYETSSIEQVAHVLSDADVDLVVTETVSLAEIVRTAAERAGRHHVVVLSLDSEAIETLVADGAGVPRATVAARTGALTKDDISTIVYTSGTTGTPKGTVLTHENFTNLCLNSHAWMPEIAAGEDSRLLLFLPLAHVFARFLQVFQISGNGVMAHVSNIKNLLPDLASFRPSYLLVVPRVLEKIYNSADAKATKGAKKRVFRWAAHVAIEYSKALDTPEGPSRSLRAQRALADKLVFQTILKLVGGNARYIVSGGAPLATWLGHFYRGLGIPVLEGYGLTETVGPVSVNTPRLSKIGTVGPALPPMSFKVSDEGEILLKGPSVFHGYNNDPEATAACFTEDGWFKTGDLGSLDRDGYVRITGRAKEIIVTAGGKNVAPAALENPMRSHPLISQVLVVGDQRPFVAALITLDAEMLPVWLESHGLPVMSVAEAATNVEVLASLQKAVDGANEHVSRAESIRKFKVLTSDFTEANGLLTPSLKVKRTVAVRHLAPVIDELYGGPVEE</sequence>
<dbReference type="InterPro" id="IPR000873">
    <property type="entry name" value="AMP-dep_synth/lig_dom"/>
</dbReference>
<dbReference type="Gene3D" id="3.40.50.12780">
    <property type="entry name" value="N-terminal domain of ligase-like"/>
    <property type="match status" value="1"/>
</dbReference>
<evidence type="ECO:0000256" key="3">
    <source>
        <dbReference type="SAM" id="MobiDB-lite"/>
    </source>
</evidence>
<keyword evidence="6" id="KW-1185">Reference proteome</keyword>
<feature type="domain" description="AMP-dependent synthetase/ligase" evidence="4">
    <location>
        <begin position="62"/>
        <end position="466"/>
    </location>
</feature>
<comment type="caution">
    <text evidence="5">The sequence shown here is derived from an EMBL/GenBank/DDBJ whole genome shotgun (WGS) entry which is preliminary data.</text>
</comment>
<dbReference type="InterPro" id="IPR020845">
    <property type="entry name" value="AMP-binding_CS"/>
</dbReference>
<feature type="compositionally biased region" description="Polar residues" evidence="3">
    <location>
        <begin position="10"/>
        <end position="21"/>
    </location>
</feature>
<dbReference type="PATRIC" id="fig|1125717.3.peg.1722"/>
<evidence type="ECO:0000313" key="5">
    <source>
        <dbReference type="EMBL" id="EJF37762.1"/>
    </source>
</evidence>
<proteinExistence type="predicted"/>
<dbReference type="PANTHER" id="PTHR43272:SF33">
    <property type="entry name" value="AMP-BINDING DOMAIN-CONTAINING PROTEIN-RELATED"/>
    <property type="match status" value="1"/>
</dbReference>
<feature type="region of interest" description="Disordered" evidence="3">
    <location>
        <begin position="1"/>
        <end position="40"/>
    </location>
</feature>
<accession>J0N083</accession>
<dbReference type="PROSITE" id="PS00455">
    <property type="entry name" value="AMP_BINDING"/>
    <property type="match status" value="1"/>
</dbReference>